<evidence type="ECO:0000256" key="3">
    <source>
        <dbReference type="ARBA" id="ARBA00022679"/>
    </source>
</evidence>
<dbReference type="Pfam" id="PF02801">
    <property type="entry name" value="Ketoacyl-synt_C"/>
    <property type="match status" value="1"/>
</dbReference>
<dbReference type="Gene3D" id="3.40.47.10">
    <property type="match status" value="1"/>
</dbReference>
<sequence length="617" mass="66186">MSRLPVIVGFGGINPAGRSSGHHGYRRLVINNLGTEMADETWQSLARLMQLSGPLTQEQKGFIRQHTLVRKLENNLFDPSNILAHKNARLNPGAGEPMTFTLKRNQLPDSLPPGWHVTPIDNLNVLVTADQHLDVLFPDSRASRVNSAGQLPTGFNPETLYQSRNHPRGLQLTVYAASDAINSLGFDWDLVRQKVPADQISVYASSAMGQLDYNGAGGMLQASLLGKRVSSKNCALGLAEMTADFVNAYILGSVGTTGANIGACATFLYNLRQGIQDIRSGKSRAVIVGASEAPLTPEVIEGYRIMGALAEDEALSKLDGGAATNHQRACRPFGDNCGFTLAEASQFIVLFDDELAVEMGANIYGSVADVFINADGFKKSIPGPGIGNYLTVGKSLGVVRAILGEQAMRRRTYIQAHGTGTPQNRVSESHIFNELAKTFRLDKWPVAAIKAYLGHSLATAAGNQIAASLGAWAHGIIPGVTTIDRVADDVHHSHLDILLEHKTFDPLQMDATLINAKGFGGNNATAAILSPHVTANMLAKKHGASAMKQHMNRNESVQEQAAAYDTATTDGHNALIYKFGLGVIEGEQLEITDQAIAIPGHAQHISLVVPNPYDDMI</sequence>
<dbReference type="PANTHER" id="PTHR11712:SF336">
    <property type="entry name" value="3-OXOACYL-[ACYL-CARRIER-PROTEIN] SYNTHASE, MITOCHONDRIAL"/>
    <property type="match status" value="1"/>
</dbReference>
<protein>
    <submittedName>
        <fullName evidence="6">Beta-ketoacyl synthase</fullName>
    </submittedName>
</protein>
<dbReference type="GO" id="GO:0005829">
    <property type="term" value="C:cytosol"/>
    <property type="evidence" value="ECO:0007669"/>
    <property type="project" value="TreeGrafter"/>
</dbReference>
<reference evidence="6" key="1">
    <citation type="submission" date="2020-05" db="EMBL/GenBank/DDBJ databases">
        <title>Sulfur intermediates as new biogeochemical hubs in an aquatic model microbial ecosystem.</title>
        <authorList>
            <person name="Vigneron A."/>
        </authorList>
    </citation>
    <scope>NUCLEOTIDE SEQUENCE</scope>
    <source>
        <strain evidence="6">Bin.250</strain>
    </source>
</reference>
<dbReference type="SMART" id="SM00825">
    <property type="entry name" value="PKS_KS"/>
    <property type="match status" value="1"/>
</dbReference>
<dbReference type="InterPro" id="IPR016039">
    <property type="entry name" value="Thiolase-like"/>
</dbReference>
<evidence type="ECO:0000256" key="1">
    <source>
        <dbReference type="ARBA" id="ARBA00005194"/>
    </source>
</evidence>
<proteinExistence type="inferred from homology"/>
<gene>
    <name evidence="6" type="ORF">HQ497_06720</name>
</gene>
<evidence type="ECO:0000313" key="6">
    <source>
        <dbReference type="EMBL" id="NQV65038.1"/>
    </source>
</evidence>
<dbReference type="GO" id="GO:0006633">
    <property type="term" value="P:fatty acid biosynthetic process"/>
    <property type="evidence" value="ECO:0007669"/>
    <property type="project" value="TreeGrafter"/>
</dbReference>
<dbReference type="GO" id="GO:0004315">
    <property type="term" value="F:3-oxoacyl-[acyl-carrier-protein] synthase activity"/>
    <property type="evidence" value="ECO:0007669"/>
    <property type="project" value="TreeGrafter"/>
</dbReference>
<dbReference type="Proteomes" id="UP000754644">
    <property type="component" value="Unassembled WGS sequence"/>
</dbReference>
<dbReference type="SUPFAM" id="SSF53901">
    <property type="entry name" value="Thiolase-like"/>
    <property type="match status" value="2"/>
</dbReference>
<dbReference type="InterPro" id="IPR014031">
    <property type="entry name" value="Ketoacyl_synth_C"/>
</dbReference>
<dbReference type="PROSITE" id="PS52004">
    <property type="entry name" value="KS3_2"/>
    <property type="match status" value="1"/>
</dbReference>
<dbReference type="InterPro" id="IPR020841">
    <property type="entry name" value="PKS_Beta-ketoAc_synthase_dom"/>
</dbReference>
<dbReference type="InterPro" id="IPR000794">
    <property type="entry name" value="Beta-ketoacyl_synthase"/>
</dbReference>
<name>A0A973A8T4_9GAMM</name>
<dbReference type="CDD" id="cd00828">
    <property type="entry name" value="elong_cond_enzymes"/>
    <property type="match status" value="1"/>
</dbReference>
<keyword evidence="3 4" id="KW-0808">Transferase</keyword>
<dbReference type="AlphaFoldDB" id="A0A973A8T4"/>
<evidence type="ECO:0000313" key="7">
    <source>
        <dbReference type="Proteomes" id="UP000754644"/>
    </source>
</evidence>
<evidence type="ECO:0000256" key="2">
    <source>
        <dbReference type="ARBA" id="ARBA00008467"/>
    </source>
</evidence>
<comment type="similarity">
    <text evidence="2 4">Belongs to the thiolase-like superfamily. Beta-ketoacyl-ACP synthases family.</text>
</comment>
<evidence type="ECO:0000259" key="5">
    <source>
        <dbReference type="PROSITE" id="PS52004"/>
    </source>
</evidence>
<dbReference type="PANTHER" id="PTHR11712">
    <property type="entry name" value="POLYKETIDE SYNTHASE-RELATED"/>
    <property type="match status" value="1"/>
</dbReference>
<accession>A0A973A8T4</accession>
<dbReference type="InterPro" id="IPR047224">
    <property type="entry name" value="FAS_alpha_su_C"/>
</dbReference>
<dbReference type="Pfam" id="PF00109">
    <property type="entry name" value="ketoacyl-synt"/>
    <property type="match status" value="1"/>
</dbReference>
<feature type="domain" description="Ketosynthase family 3 (KS3)" evidence="5">
    <location>
        <begin position="1"/>
        <end position="530"/>
    </location>
</feature>
<evidence type="ECO:0000256" key="4">
    <source>
        <dbReference type="RuleBase" id="RU003694"/>
    </source>
</evidence>
<comment type="caution">
    <text evidence="6">The sequence shown here is derived from an EMBL/GenBank/DDBJ whole genome shotgun (WGS) entry which is preliminary data.</text>
</comment>
<comment type="pathway">
    <text evidence="1">Lipid metabolism; fatty acid biosynthesis.</text>
</comment>
<dbReference type="EMBL" id="JABMOJ010000248">
    <property type="protein sequence ID" value="NQV65038.1"/>
    <property type="molecule type" value="Genomic_DNA"/>
</dbReference>
<dbReference type="InterPro" id="IPR014030">
    <property type="entry name" value="Ketoacyl_synth_N"/>
</dbReference>
<organism evidence="6 7">
    <name type="scientific">SAR86 cluster bacterium</name>
    <dbReference type="NCBI Taxonomy" id="2030880"/>
    <lineage>
        <taxon>Bacteria</taxon>
        <taxon>Pseudomonadati</taxon>
        <taxon>Pseudomonadota</taxon>
        <taxon>Gammaproteobacteria</taxon>
        <taxon>SAR86 cluster</taxon>
    </lineage>
</organism>